<dbReference type="Gene3D" id="3.40.50.300">
    <property type="entry name" value="P-loop containing nucleotide triphosphate hydrolases"/>
    <property type="match status" value="1"/>
</dbReference>
<dbReference type="InterPro" id="IPR050052">
    <property type="entry name" value="ATP-dep_Clp_protease_ClpX"/>
</dbReference>
<dbReference type="NCBIfam" id="TIGR00382">
    <property type="entry name" value="clpX"/>
    <property type="match status" value="1"/>
</dbReference>
<gene>
    <name evidence="6 9" type="primary">clpX</name>
    <name evidence="9" type="ORF">ACFSW8_11255</name>
</gene>
<keyword evidence="2 6" id="KW-0547">Nucleotide-binding</keyword>
<accession>A0ABW4ZC76</accession>
<evidence type="ECO:0000256" key="3">
    <source>
        <dbReference type="ARBA" id="ARBA00022833"/>
    </source>
</evidence>
<keyword evidence="9" id="KW-0378">Hydrolase</keyword>
<feature type="binding site" evidence="6 7">
    <location>
        <position position="35"/>
    </location>
    <ligand>
        <name>Zn(2+)</name>
        <dbReference type="ChEBI" id="CHEBI:29105"/>
    </ligand>
</feature>
<dbReference type="SUPFAM" id="SSF57716">
    <property type="entry name" value="Glucocorticoid receptor-like (DNA-binding domain)"/>
    <property type="match status" value="1"/>
</dbReference>
<organism evidence="9 10">
    <name type="scientific">Rubritalea tangerina</name>
    <dbReference type="NCBI Taxonomy" id="430798"/>
    <lineage>
        <taxon>Bacteria</taxon>
        <taxon>Pseudomonadati</taxon>
        <taxon>Verrucomicrobiota</taxon>
        <taxon>Verrucomicrobiia</taxon>
        <taxon>Verrucomicrobiales</taxon>
        <taxon>Rubritaleaceae</taxon>
        <taxon>Rubritalea</taxon>
    </lineage>
</organism>
<keyword evidence="10" id="KW-1185">Reference proteome</keyword>
<comment type="caution">
    <text evidence="9">The sequence shown here is derived from an EMBL/GenBank/DDBJ whole genome shotgun (WGS) entry which is preliminary data.</text>
</comment>
<dbReference type="Pfam" id="PF07724">
    <property type="entry name" value="AAA_2"/>
    <property type="match status" value="1"/>
</dbReference>
<evidence type="ECO:0000313" key="10">
    <source>
        <dbReference type="Proteomes" id="UP001597389"/>
    </source>
</evidence>
<sequence>MARSNNLTLCSFCGKSHSEVKKLIAGPGVYICDECIEVCSTILQKELNGVSKYANSPTDITAPATPHTDALTPAEICTRLDEYIVGQEHAKKTLSVAVYNHYQRLRQHDHSSDPELDGVEIEKSNILMLGPTGSGKTLLARTLARVLDVPFSIVDATTLTEAGYVGEDVENIILRLLQAADGDVQRAERGIIYVDEIDKIGRKTENVSITRDVSGEGVQQALLKILEGTVCNVPPQGGRKHPQQEYIQVNTEKILFIVGGAFVGMEDLVRDRLGKRTLGFQVSEEDITHTEDRDILTKVQPEDLLHFGLIPEFIGRLPVFSSLRKLDEPELVRILTEPKNAMVKQYQKLLSMNEVKLKITNDGLTALAEEAVRRGTGARALRSIVENLMLDVMYDVPSRKDIESVTINRDVVEGKKQPILKKKKSSAA</sequence>
<dbReference type="RefSeq" id="WP_377086219.1">
    <property type="nucleotide sequence ID" value="NZ_JBHSJL010000014.1"/>
</dbReference>
<comment type="subunit">
    <text evidence="6">Component of the ClpX-ClpP complex. Forms a hexameric ring that, in the presence of ATP, binds to fourteen ClpP subunits assembled into a disk-like structure with a central cavity, resembling the structure of eukaryotic proteasomes.</text>
</comment>
<evidence type="ECO:0000259" key="8">
    <source>
        <dbReference type="PROSITE" id="PS51902"/>
    </source>
</evidence>
<dbReference type="InterPro" id="IPR019489">
    <property type="entry name" value="Clp_ATPase_C"/>
</dbReference>
<dbReference type="EMBL" id="JBHUJB010000046">
    <property type="protein sequence ID" value="MFD2159479.1"/>
    <property type="molecule type" value="Genomic_DNA"/>
</dbReference>
<dbReference type="PROSITE" id="PS51902">
    <property type="entry name" value="CLPX_ZB"/>
    <property type="match status" value="1"/>
</dbReference>
<dbReference type="InterPro" id="IPR059188">
    <property type="entry name" value="Znf_CLPX-like"/>
</dbReference>
<evidence type="ECO:0000256" key="6">
    <source>
        <dbReference type="HAMAP-Rule" id="MF_00175"/>
    </source>
</evidence>
<dbReference type="InterPro" id="IPR010603">
    <property type="entry name" value="Znf_CppX_C4"/>
</dbReference>
<reference evidence="10" key="1">
    <citation type="journal article" date="2019" name="Int. J. Syst. Evol. Microbiol.">
        <title>The Global Catalogue of Microorganisms (GCM) 10K type strain sequencing project: providing services to taxonomists for standard genome sequencing and annotation.</title>
        <authorList>
            <consortium name="The Broad Institute Genomics Platform"/>
            <consortium name="The Broad Institute Genome Sequencing Center for Infectious Disease"/>
            <person name="Wu L."/>
            <person name="Ma J."/>
        </authorList>
    </citation>
    <scope>NUCLEOTIDE SEQUENCE [LARGE SCALE GENOMIC DNA]</scope>
    <source>
        <strain evidence="10">CCUG 57942</strain>
    </source>
</reference>
<dbReference type="GO" id="GO:0008233">
    <property type="term" value="F:peptidase activity"/>
    <property type="evidence" value="ECO:0007669"/>
    <property type="project" value="UniProtKB-KW"/>
</dbReference>
<dbReference type="InterPro" id="IPR003593">
    <property type="entry name" value="AAA+_ATPase"/>
</dbReference>
<dbReference type="PANTHER" id="PTHR48102:SF7">
    <property type="entry name" value="ATP-DEPENDENT CLP PROTEASE ATP-BINDING SUBUNIT CLPX-LIKE, MITOCHONDRIAL"/>
    <property type="match status" value="1"/>
</dbReference>
<comment type="function">
    <text evidence="6">ATP-dependent specificity component of the Clp protease. It directs the protease to specific substrates. Can perform chaperone functions in the absence of ClpP.</text>
</comment>
<dbReference type="CDD" id="cd19497">
    <property type="entry name" value="RecA-like_ClpX"/>
    <property type="match status" value="1"/>
</dbReference>
<dbReference type="SUPFAM" id="SSF52540">
    <property type="entry name" value="P-loop containing nucleoside triphosphate hydrolases"/>
    <property type="match status" value="1"/>
</dbReference>
<evidence type="ECO:0000256" key="1">
    <source>
        <dbReference type="ARBA" id="ARBA00022723"/>
    </source>
</evidence>
<dbReference type="HAMAP" id="MF_00175">
    <property type="entry name" value="ClpX"/>
    <property type="match status" value="1"/>
</dbReference>
<evidence type="ECO:0000256" key="7">
    <source>
        <dbReference type="PROSITE-ProRule" id="PRU01250"/>
    </source>
</evidence>
<dbReference type="Gene3D" id="6.20.220.10">
    <property type="entry name" value="ClpX chaperone, C4-type zinc finger domain"/>
    <property type="match status" value="1"/>
</dbReference>
<feature type="binding site" evidence="6 7">
    <location>
        <position position="13"/>
    </location>
    <ligand>
        <name>Zn(2+)</name>
        <dbReference type="ChEBI" id="CHEBI:29105"/>
    </ligand>
</feature>
<dbReference type="Pfam" id="PF06689">
    <property type="entry name" value="zf-C4_ClpX"/>
    <property type="match status" value="1"/>
</dbReference>
<dbReference type="SMART" id="SM01086">
    <property type="entry name" value="ClpB_D2-small"/>
    <property type="match status" value="1"/>
</dbReference>
<feature type="domain" description="ClpX-type ZB" evidence="8">
    <location>
        <begin position="1"/>
        <end position="51"/>
    </location>
</feature>
<feature type="binding site" evidence="6 7">
    <location>
        <position position="32"/>
    </location>
    <ligand>
        <name>Zn(2+)</name>
        <dbReference type="ChEBI" id="CHEBI:29105"/>
    </ligand>
</feature>
<dbReference type="SMART" id="SM00994">
    <property type="entry name" value="zf-C4_ClpX"/>
    <property type="match status" value="1"/>
</dbReference>
<dbReference type="NCBIfam" id="NF003745">
    <property type="entry name" value="PRK05342.1"/>
    <property type="match status" value="1"/>
</dbReference>
<keyword evidence="5 6" id="KW-0143">Chaperone</keyword>
<dbReference type="GO" id="GO:0006508">
    <property type="term" value="P:proteolysis"/>
    <property type="evidence" value="ECO:0007669"/>
    <property type="project" value="UniProtKB-KW"/>
</dbReference>
<dbReference type="Pfam" id="PF10431">
    <property type="entry name" value="ClpB_D2-small"/>
    <property type="match status" value="1"/>
</dbReference>
<keyword evidence="1 6" id="KW-0479">Metal-binding</keyword>
<dbReference type="InterPro" id="IPR027417">
    <property type="entry name" value="P-loop_NTPase"/>
</dbReference>
<dbReference type="GO" id="GO:0005524">
    <property type="term" value="F:ATP binding"/>
    <property type="evidence" value="ECO:0007669"/>
    <property type="project" value="UniProtKB-KW"/>
</dbReference>
<proteinExistence type="inferred from homology"/>
<keyword evidence="9" id="KW-0645">Protease</keyword>
<feature type="binding site" evidence="6 7">
    <location>
        <position position="10"/>
    </location>
    <ligand>
        <name>Zn(2+)</name>
        <dbReference type="ChEBI" id="CHEBI:29105"/>
    </ligand>
</feature>
<protein>
    <recommendedName>
        <fullName evidence="6">ATP-dependent Clp protease ATP-binding subunit ClpX</fullName>
    </recommendedName>
</protein>
<dbReference type="InterPro" id="IPR038366">
    <property type="entry name" value="Znf_CppX_C4_sf"/>
</dbReference>
<evidence type="ECO:0000256" key="2">
    <source>
        <dbReference type="ARBA" id="ARBA00022741"/>
    </source>
</evidence>
<dbReference type="PANTHER" id="PTHR48102">
    <property type="entry name" value="ATP-DEPENDENT CLP PROTEASE ATP-BINDING SUBUNIT CLPX-LIKE, MITOCHONDRIAL-RELATED"/>
    <property type="match status" value="1"/>
</dbReference>
<evidence type="ECO:0000256" key="4">
    <source>
        <dbReference type="ARBA" id="ARBA00022840"/>
    </source>
</evidence>
<evidence type="ECO:0000256" key="5">
    <source>
        <dbReference type="ARBA" id="ARBA00023186"/>
    </source>
</evidence>
<name>A0ABW4ZC76_9BACT</name>
<dbReference type="SMART" id="SM00382">
    <property type="entry name" value="AAA"/>
    <property type="match status" value="1"/>
</dbReference>
<dbReference type="InterPro" id="IPR004487">
    <property type="entry name" value="Clp_protease_ATP-bd_su_ClpX"/>
</dbReference>
<keyword evidence="3 6" id="KW-0862">Zinc</keyword>
<dbReference type="Gene3D" id="1.10.8.60">
    <property type="match status" value="1"/>
</dbReference>
<dbReference type="InterPro" id="IPR003959">
    <property type="entry name" value="ATPase_AAA_core"/>
</dbReference>
<feature type="binding site" evidence="6">
    <location>
        <begin position="131"/>
        <end position="138"/>
    </location>
    <ligand>
        <name>ATP</name>
        <dbReference type="ChEBI" id="CHEBI:30616"/>
    </ligand>
</feature>
<comment type="similarity">
    <text evidence="6 7">Belongs to the ClpX chaperone family.</text>
</comment>
<dbReference type="Proteomes" id="UP001597389">
    <property type="component" value="Unassembled WGS sequence"/>
</dbReference>
<evidence type="ECO:0000313" key="9">
    <source>
        <dbReference type="EMBL" id="MFD2159479.1"/>
    </source>
</evidence>
<keyword evidence="4 6" id="KW-0067">ATP-binding</keyword>
<dbReference type="InterPro" id="IPR046425">
    <property type="entry name" value="ClpX_bact"/>
</dbReference>